<comment type="caution">
    <text evidence="2">The sequence shown here is derived from an EMBL/GenBank/DDBJ whole genome shotgun (WGS) entry which is preliminary data.</text>
</comment>
<dbReference type="AlphaFoldDB" id="A0A4Q0T523"/>
<name>A0A4Q0T523_9BACT</name>
<dbReference type="Proteomes" id="UP000289437">
    <property type="component" value="Unassembled WGS sequence"/>
</dbReference>
<evidence type="ECO:0000259" key="1">
    <source>
        <dbReference type="Pfam" id="PF21849"/>
    </source>
</evidence>
<dbReference type="Pfam" id="PF21849">
    <property type="entry name" value="DUF6908"/>
    <property type="match status" value="1"/>
</dbReference>
<proteinExistence type="predicted"/>
<reference evidence="3" key="2">
    <citation type="submission" date="2019-02" db="EMBL/GenBank/DDBJ databases">
        <title>Granulicella sibirica sp. nov., a psychrotolerant acidobacterium isolated from an organic soil layer in forested tundra, West Siberia.</title>
        <authorList>
            <person name="Oshkin I.Y."/>
            <person name="Kulichevskaya I.S."/>
            <person name="Rijpstra W.I.C."/>
            <person name="Sinninghe Damste J.S."/>
            <person name="Rakitin A.L."/>
            <person name="Ravin N.V."/>
            <person name="Dedysh S.N."/>
        </authorList>
    </citation>
    <scope>NUCLEOTIDE SEQUENCE [LARGE SCALE GENOMIC DNA]</scope>
    <source>
        <strain evidence="3">AF10</strain>
    </source>
</reference>
<dbReference type="InterPro" id="IPR054203">
    <property type="entry name" value="DUF6908"/>
</dbReference>
<feature type="domain" description="DUF6908" evidence="1">
    <location>
        <begin position="9"/>
        <end position="70"/>
    </location>
</feature>
<evidence type="ECO:0000313" key="2">
    <source>
        <dbReference type="EMBL" id="RXH56706.1"/>
    </source>
</evidence>
<dbReference type="EMBL" id="RDSM01000002">
    <property type="protein sequence ID" value="RXH56706.1"/>
    <property type="molecule type" value="Genomic_DNA"/>
</dbReference>
<accession>A0A4Q0T523</accession>
<gene>
    <name evidence="2" type="ORF">GRAN_3563</name>
</gene>
<sequence length="81" mass="9224">MPCAIPKDCFELGFAGGAQLIPYFWRDDFAAVEQVSRAIIPGHYVALLELQMQHETFAELWDNNLRLQGYEEAFTDKCILG</sequence>
<evidence type="ECO:0000313" key="3">
    <source>
        <dbReference type="Proteomes" id="UP000289437"/>
    </source>
</evidence>
<keyword evidence="3" id="KW-1185">Reference proteome</keyword>
<protein>
    <recommendedName>
        <fullName evidence="1">DUF6908 domain-containing protein</fullName>
    </recommendedName>
</protein>
<organism evidence="2 3">
    <name type="scientific">Granulicella sibirica</name>
    <dbReference type="NCBI Taxonomy" id="2479048"/>
    <lineage>
        <taxon>Bacteria</taxon>
        <taxon>Pseudomonadati</taxon>
        <taxon>Acidobacteriota</taxon>
        <taxon>Terriglobia</taxon>
        <taxon>Terriglobales</taxon>
        <taxon>Acidobacteriaceae</taxon>
        <taxon>Granulicella</taxon>
    </lineage>
</organism>
<reference evidence="2 3" key="1">
    <citation type="submission" date="2018-11" db="EMBL/GenBank/DDBJ databases">
        <authorList>
            <person name="Mardanov A.V."/>
            <person name="Ravin N.V."/>
            <person name="Dedysh S.N."/>
        </authorList>
    </citation>
    <scope>NUCLEOTIDE SEQUENCE [LARGE SCALE GENOMIC DNA]</scope>
    <source>
        <strain evidence="2 3">AF10</strain>
    </source>
</reference>
<dbReference type="RefSeq" id="WP_338323448.1">
    <property type="nucleotide sequence ID" value="NZ_RDSM01000002.1"/>
</dbReference>